<dbReference type="SUPFAM" id="SSF48498">
    <property type="entry name" value="Tetracyclin repressor-like, C-terminal domain"/>
    <property type="match status" value="1"/>
</dbReference>
<dbReference type="PANTHER" id="PTHR30055:SF234">
    <property type="entry name" value="HTH-TYPE TRANSCRIPTIONAL REGULATOR BETI"/>
    <property type="match status" value="1"/>
</dbReference>
<evidence type="ECO:0000256" key="4">
    <source>
        <dbReference type="PROSITE-ProRule" id="PRU00335"/>
    </source>
</evidence>
<dbReference type="InterPro" id="IPR036271">
    <property type="entry name" value="Tet_transcr_reg_TetR-rel_C_sf"/>
</dbReference>
<organism evidence="6 7">
    <name type="scientific">Nocardioides dubius</name>
    <dbReference type="NCBI Taxonomy" id="317019"/>
    <lineage>
        <taxon>Bacteria</taxon>
        <taxon>Bacillati</taxon>
        <taxon>Actinomycetota</taxon>
        <taxon>Actinomycetes</taxon>
        <taxon>Propionibacteriales</taxon>
        <taxon>Nocardioidaceae</taxon>
        <taxon>Nocardioides</taxon>
    </lineage>
</organism>
<dbReference type="InterPro" id="IPR041490">
    <property type="entry name" value="KstR2_TetR_C"/>
</dbReference>
<evidence type="ECO:0000256" key="1">
    <source>
        <dbReference type="ARBA" id="ARBA00023015"/>
    </source>
</evidence>
<protein>
    <submittedName>
        <fullName evidence="6">TetR/AcrR family transcriptional regulator</fullName>
    </submittedName>
</protein>
<sequence>MQLESCLIQTQEDPQVAKQARGGRSVILNAATTLFYRVGYHGASIRDIAREADITVASIYYHFASKQEILQEIMVALLSEVMQETRAAVLGAGEKPEDQLSAIMRAWVAFHIREQAKATIGATEIRSLDDEGRTKVVALRDEQENLFRAVIQHGADQGRFATPDPVEAARAVVSLGRNIVSWYRPDGPKSPQQFADDYARFAVALVEFVDLN</sequence>
<evidence type="ECO:0000256" key="2">
    <source>
        <dbReference type="ARBA" id="ARBA00023125"/>
    </source>
</evidence>
<accession>A0ABN1TU72</accession>
<dbReference type="PROSITE" id="PS50977">
    <property type="entry name" value="HTH_TETR_2"/>
    <property type="match status" value="1"/>
</dbReference>
<dbReference type="Proteomes" id="UP001501581">
    <property type="component" value="Unassembled WGS sequence"/>
</dbReference>
<keyword evidence="7" id="KW-1185">Reference proteome</keyword>
<dbReference type="PANTHER" id="PTHR30055">
    <property type="entry name" value="HTH-TYPE TRANSCRIPTIONAL REGULATOR RUTR"/>
    <property type="match status" value="1"/>
</dbReference>
<evidence type="ECO:0000313" key="7">
    <source>
        <dbReference type="Proteomes" id="UP001501581"/>
    </source>
</evidence>
<keyword evidence="2 4" id="KW-0238">DNA-binding</keyword>
<evidence type="ECO:0000259" key="5">
    <source>
        <dbReference type="PROSITE" id="PS50977"/>
    </source>
</evidence>
<proteinExistence type="predicted"/>
<keyword evidence="1" id="KW-0805">Transcription regulation</keyword>
<evidence type="ECO:0000256" key="3">
    <source>
        <dbReference type="ARBA" id="ARBA00023163"/>
    </source>
</evidence>
<feature type="domain" description="HTH tetR-type" evidence="5">
    <location>
        <begin position="21"/>
        <end position="81"/>
    </location>
</feature>
<dbReference type="InterPro" id="IPR009057">
    <property type="entry name" value="Homeodomain-like_sf"/>
</dbReference>
<dbReference type="InterPro" id="IPR023772">
    <property type="entry name" value="DNA-bd_HTH_TetR-type_CS"/>
</dbReference>
<dbReference type="InterPro" id="IPR001647">
    <property type="entry name" value="HTH_TetR"/>
</dbReference>
<dbReference type="PROSITE" id="PS01081">
    <property type="entry name" value="HTH_TETR_1"/>
    <property type="match status" value="1"/>
</dbReference>
<reference evidence="6 7" key="1">
    <citation type="journal article" date="2019" name="Int. J. Syst. Evol. Microbiol.">
        <title>The Global Catalogue of Microorganisms (GCM) 10K type strain sequencing project: providing services to taxonomists for standard genome sequencing and annotation.</title>
        <authorList>
            <consortium name="The Broad Institute Genomics Platform"/>
            <consortium name="The Broad Institute Genome Sequencing Center for Infectious Disease"/>
            <person name="Wu L."/>
            <person name="Ma J."/>
        </authorList>
    </citation>
    <scope>NUCLEOTIDE SEQUENCE [LARGE SCALE GENOMIC DNA]</scope>
    <source>
        <strain evidence="6 7">JCM 13008</strain>
    </source>
</reference>
<dbReference type="PRINTS" id="PR00455">
    <property type="entry name" value="HTHTETR"/>
</dbReference>
<evidence type="ECO:0000313" key="6">
    <source>
        <dbReference type="EMBL" id="GAA1102431.1"/>
    </source>
</evidence>
<feature type="DNA-binding region" description="H-T-H motif" evidence="4">
    <location>
        <begin position="44"/>
        <end position="63"/>
    </location>
</feature>
<comment type="caution">
    <text evidence="6">The sequence shown here is derived from an EMBL/GenBank/DDBJ whole genome shotgun (WGS) entry which is preliminary data.</text>
</comment>
<keyword evidence="3" id="KW-0804">Transcription</keyword>
<dbReference type="Gene3D" id="1.10.357.10">
    <property type="entry name" value="Tetracycline Repressor, domain 2"/>
    <property type="match status" value="1"/>
</dbReference>
<dbReference type="Pfam" id="PF00440">
    <property type="entry name" value="TetR_N"/>
    <property type="match status" value="1"/>
</dbReference>
<name>A0ABN1TU72_9ACTN</name>
<dbReference type="SUPFAM" id="SSF46689">
    <property type="entry name" value="Homeodomain-like"/>
    <property type="match status" value="1"/>
</dbReference>
<dbReference type="InterPro" id="IPR050109">
    <property type="entry name" value="HTH-type_TetR-like_transc_reg"/>
</dbReference>
<dbReference type="EMBL" id="BAAALG010000008">
    <property type="protein sequence ID" value="GAA1102431.1"/>
    <property type="molecule type" value="Genomic_DNA"/>
</dbReference>
<dbReference type="Pfam" id="PF17932">
    <property type="entry name" value="TetR_C_24"/>
    <property type="match status" value="1"/>
</dbReference>
<gene>
    <name evidence="6" type="ORF">GCM10009668_21200</name>
</gene>